<protein>
    <submittedName>
        <fullName evidence="1">Unannotated protein</fullName>
    </submittedName>
</protein>
<reference evidence="1" key="1">
    <citation type="submission" date="2020-05" db="EMBL/GenBank/DDBJ databases">
        <authorList>
            <person name="Chiriac C."/>
            <person name="Salcher M."/>
            <person name="Ghai R."/>
            <person name="Kavagutti S V."/>
        </authorList>
    </citation>
    <scope>NUCLEOTIDE SEQUENCE</scope>
</reference>
<proteinExistence type="predicted"/>
<accession>A0A6J6KKE4</accession>
<sequence>MKSRLFPIAAICISSLLITPVTTAQATKVPSATKQSLRVIAISDHCVDEFDEEETIFINEGDAVCKITVQVRGRGKTKSKVLLQYMDDDEGWISAGYKVLTTNASGKATFSLDTTFPNEYGDDCYDNDSYTHRFAVARSGRHKAFKSATFDVSYTSSDTNPACSYEE</sequence>
<name>A0A6J6KKE4_9ZZZZ</name>
<gene>
    <name evidence="1" type="ORF">UFOPK2214_00483</name>
</gene>
<dbReference type="EMBL" id="CAEZWJ010000010">
    <property type="protein sequence ID" value="CAB4649508.1"/>
    <property type="molecule type" value="Genomic_DNA"/>
</dbReference>
<evidence type="ECO:0000313" key="1">
    <source>
        <dbReference type="EMBL" id="CAB4649508.1"/>
    </source>
</evidence>
<organism evidence="1">
    <name type="scientific">freshwater metagenome</name>
    <dbReference type="NCBI Taxonomy" id="449393"/>
    <lineage>
        <taxon>unclassified sequences</taxon>
        <taxon>metagenomes</taxon>
        <taxon>ecological metagenomes</taxon>
    </lineage>
</organism>
<dbReference type="AlphaFoldDB" id="A0A6J6KKE4"/>